<keyword evidence="1" id="KW-0472">Membrane</keyword>
<organism evidence="2 3">
    <name type="scientific">Pyronema omphalodes (strain CBS 100304)</name>
    <name type="common">Pyronema confluens</name>
    <dbReference type="NCBI Taxonomy" id="1076935"/>
    <lineage>
        <taxon>Eukaryota</taxon>
        <taxon>Fungi</taxon>
        <taxon>Dikarya</taxon>
        <taxon>Ascomycota</taxon>
        <taxon>Pezizomycotina</taxon>
        <taxon>Pezizomycetes</taxon>
        <taxon>Pezizales</taxon>
        <taxon>Pyronemataceae</taxon>
        <taxon>Pyronema</taxon>
    </lineage>
</organism>
<dbReference type="AlphaFoldDB" id="U4LUQ1"/>
<feature type="transmembrane region" description="Helical" evidence="1">
    <location>
        <begin position="7"/>
        <end position="26"/>
    </location>
</feature>
<reference evidence="2 3" key="1">
    <citation type="journal article" date="2013" name="PLoS Genet.">
        <title>The genome and development-dependent transcriptomes of Pyronema confluens: a window into fungal evolution.</title>
        <authorList>
            <person name="Traeger S."/>
            <person name="Altegoer F."/>
            <person name="Freitag M."/>
            <person name="Gabaldon T."/>
            <person name="Kempken F."/>
            <person name="Kumar A."/>
            <person name="Marcet-Houben M."/>
            <person name="Poggeler S."/>
            <person name="Stajich J.E."/>
            <person name="Nowrousian M."/>
        </authorList>
    </citation>
    <scope>NUCLEOTIDE SEQUENCE [LARGE SCALE GENOMIC DNA]</scope>
    <source>
        <strain evidence="3">CBS 100304</strain>
        <tissue evidence="2">Vegetative mycelium</tissue>
    </source>
</reference>
<proteinExistence type="predicted"/>
<gene>
    <name evidence="2" type="ORF">PCON_02170</name>
</gene>
<evidence type="ECO:0000313" key="2">
    <source>
        <dbReference type="EMBL" id="CCX33907.1"/>
    </source>
</evidence>
<keyword evidence="1" id="KW-0812">Transmembrane</keyword>
<protein>
    <submittedName>
        <fullName evidence="2">Uncharacterized protein</fullName>
    </submittedName>
</protein>
<keyword evidence="1" id="KW-1133">Transmembrane helix</keyword>
<sequence>MKSHYSNVLMILVVIISFYCFCVSAKGKVGKVQGGSDALPQVSHPNPVLCALVAISITGLAYIMGSG</sequence>
<evidence type="ECO:0000256" key="1">
    <source>
        <dbReference type="SAM" id="Phobius"/>
    </source>
</evidence>
<name>U4LUQ1_PYROM</name>
<evidence type="ECO:0000313" key="3">
    <source>
        <dbReference type="Proteomes" id="UP000018144"/>
    </source>
</evidence>
<keyword evidence="3" id="KW-1185">Reference proteome</keyword>
<dbReference type="EMBL" id="HF936260">
    <property type="protein sequence ID" value="CCX33907.1"/>
    <property type="molecule type" value="Genomic_DNA"/>
</dbReference>
<dbReference type="Proteomes" id="UP000018144">
    <property type="component" value="Unassembled WGS sequence"/>
</dbReference>
<feature type="transmembrane region" description="Helical" evidence="1">
    <location>
        <begin position="46"/>
        <end position="65"/>
    </location>
</feature>
<accession>U4LUQ1</accession>